<evidence type="ECO:0000313" key="2">
    <source>
        <dbReference type="EMBL" id="KAK1434963.1"/>
    </source>
</evidence>
<evidence type="ECO:0000313" key="3">
    <source>
        <dbReference type="Proteomes" id="UP001229421"/>
    </source>
</evidence>
<keyword evidence="1" id="KW-0812">Transmembrane</keyword>
<evidence type="ECO:0000256" key="1">
    <source>
        <dbReference type="SAM" id="Phobius"/>
    </source>
</evidence>
<proteinExistence type="predicted"/>
<feature type="transmembrane region" description="Helical" evidence="1">
    <location>
        <begin position="20"/>
        <end position="45"/>
    </location>
</feature>
<keyword evidence="1" id="KW-1133">Transmembrane helix</keyword>
<reference evidence="2" key="1">
    <citation type="journal article" date="2023" name="bioRxiv">
        <title>Improved chromosome-level genome assembly for marigold (Tagetes erecta).</title>
        <authorList>
            <person name="Jiang F."/>
            <person name="Yuan L."/>
            <person name="Wang S."/>
            <person name="Wang H."/>
            <person name="Xu D."/>
            <person name="Wang A."/>
            <person name="Fan W."/>
        </authorList>
    </citation>
    <scope>NUCLEOTIDE SEQUENCE</scope>
    <source>
        <strain evidence="2">WSJ</strain>
        <tissue evidence="2">Leaf</tissue>
    </source>
</reference>
<organism evidence="2 3">
    <name type="scientific">Tagetes erecta</name>
    <name type="common">African marigold</name>
    <dbReference type="NCBI Taxonomy" id="13708"/>
    <lineage>
        <taxon>Eukaryota</taxon>
        <taxon>Viridiplantae</taxon>
        <taxon>Streptophyta</taxon>
        <taxon>Embryophyta</taxon>
        <taxon>Tracheophyta</taxon>
        <taxon>Spermatophyta</taxon>
        <taxon>Magnoliopsida</taxon>
        <taxon>eudicotyledons</taxon>
        <taxon>Gunneridae</taxon>
        <taxon>Pentapetalae</taxon>
        <taxon>asterids</taxon>
        <taxon>campanulids</taxon>
        <taxon>Asterales</taxon>
        <taxon>Asteraceae</taxon>
        <taxon>Asteroideae</taxon>
        <taxon>Heliantheae alliance</taxon>
        <taxon>Tageteae</taxon>
        <taxon>Tagetes</taxon>
    </lineage>
</organism>
<dbReference type="Proteomes" id="UP001229421">
    <property type="component" value="Unassembled WGS sequence"/>
</dbReference>
<sequence length="89" mass="10603">MEKNEQKIKRQFRVIEEATAFVLSMLLKGSMFLTNISILHSYIFCPKHYNIIHHSLELIKIIKLKFVRLIQHHSSILIWVLIKFGSLFH</sequence>
<keyword evidence="1" id="KW-0472">Membrane</keyword>
<keyword evidence="3" id="KW-1185">Reference proteome</keyword>
<comment type="caution">
    <text evidence="2">The sequence shown here is derived from an EMBL/GenBank/DDBJ whole genome shotgun (WGS) entry which is preliminary data.</text>
</comment>
<dbReference type="EMBL" id="JAUHHV010000001">
    <property type="protein sequence ID" value="KAK1434963.1"/>
    <property type="molecule type" value="Genomic_DNA"/>
</dbReference>
<accession>A0AAD8L8D4</accession>
<gene>
    <name evidence="2" type="ORF">QVD17_00718</name>
</gene>
<dbReference type="AlphaFoldDB" id="A0AAD8L8D4"/>
<protein>
    <submittedName>
        <fullName evidence="2">Uncharacterized protein</fullName>
    </submittedName>
</protein>
<name>A0AAD8L8D4_TARER</name>